<dbReference type="AlphaFoldDB" id="A0A0D0CJY0"/>
<dbReference type="HOGENOM" id="CLU_1402584_0_0_1"/>
<evidence type="ECO:0000313" key="2">
    <source>
        <dbReference type="EMBL" id="KIK63154.1"/>
    </source>
</evidence>
<accession>A0A0D0CJY0</accession>
<proteinExistence type="predicted"/>
<feature type="transmembrane region" description="Helical" evidence="1">
    <location>
        <begin position="20"/>
        <end position="41"/>
    </location>
</feature>
<dbReference type="Proteomes" id="UP000053593">
    <property type="component" value="Unassembled WGS sequence"/>
</dbReference>
<evidence type="ECO:0000313" key="3">
    <source>
        <dbReference type="Proteomes" id="UP000053593"/>
    </source>
</evidence>
<dbReference type="EMBL" id="KN834765">
    <property type="protein sequence ID" value="KIK63154.1"/>
    <property type="molecule type" value="Genomic_DNA"/>
</dbReference>
<evidence type="ECO:0000256" key="1">
    <source>
        <dbReference type="SAM" id="Phobius"/>
    </source>
</evidence>
<keyword evidence="1" id="KW-0472">Membrane</keyword>
<protein>
    <submittedName>
        <fullName evidence="2">Uncharacterized protein</fullName>
    </submittedName>
</protein>
<gene>
    <name evidence="2" type="ORF">GYMLUDRAFT_41478</name>
</gene>
<keyword evidence="1" id="KW-1133">Transmembrane helix</keyword>
<feature type="transmembrane region" description="Helical" evidence="1">
    <location>
        <begin position="102"/>
        <end position="121"/>
    </location>
</feature>
<sequence>MDWVSGKQSLAEPDAHYFDFWHFSLATAAVFTVASMGDAVLMYRAYTLWDRRLSIVIAPVALMLLSTGAGIYAIIMCGKGSILLITDFHAGGTILKDGEAGILAFACITLITNLSLTGLIVHRVRQLGQITNKYTPSSERINNNKLLVRLMLMSAVPCRNRCFMRRNRRIGKKHHFCDAHLSSDNGNISNLHDC</sequence>
<reference evidence="2 3" key="1">
    <citation type="submission" date="2014-04" db="EMBL/GenBank/DDBJ databases">
        <title>Evolutionary Origins and Diversification of the Mycorrhizal Mutualists.</title>
        <authorList>
            <consortium name="DOE Joint Genome Institute"/>
            <consortium name="Mycorrhizal Genomics Consortium"/>
            <person name="Kohler A."/>
            <person name="Kuo A."/>
            <person name="Nagy L.G."/>
            <person name="Floudas D."/>
            <person name="Copeland A."/>
            <person name="Barry K.W."/>
            <person name="Cichocki N."/>
            <person name="Veneault-Fourrey C."/>
            <person name="LaButti K."/>
            <person name="Lindquist E.A."/>
            <person name="Lipzen A."/>
            <person name="Lundell T."/>
            <person name="Morin E."/>
            <person name="Murat C."/>
            <person name="Riley R."/>
            <person name="Ohm R."/>
            <person name="Sun H."/>
            <person name="Tunlid A."/>
            <person name="Henrissat B."/>
            <person name="Grigoriev I.V."/>
            <person name="Hibbett D.S."/>
            <person name="Martin F."/>
        </authorList>
    </citation>
    <scope>NUCLEOTIDE SEQUENCE [LARGE SCALE GENOMIC DNA]</scope>
    <source>
        <strain evidence="2 3">FD-317 M1</strain>
    </source>
</reference>
<name>A0A0D0CJY0_9AGAR</name>
<organism evidence="2 3">
    <name type="scientific">Collybiopsis luxurians FD-317 M1</name>
    <dbReference type="NCBI Taxonomy" id="944289"/>
    <lineage>
        <taxon>Eukaryota</taxon>
        <taxon>Fungi</taxon>
        <taxon>Dikarya</taxon>
        <taxon>Basidiomycota</taxon>
        <taxon>Agaricomycotina</taxon>
        <taxon>Agaricomycetes</taxon>
        <taxon>Agaricomycetidae</taxon>
        <taxon>Agaricales</taxon>
        <taxon>Marasmiineae</taxon>
        <taxon>Omphalotaceae</taxon>
        <taxon>Collybiopsis</taxon>
        <taxon>Collybiopsis luxurians</taxon>
    </lineage>
</organism>
<feature type="transmembrane region" description="Helical" evidence="1">
    <location>
        <begin position="53"/>
        <end position="75"/>
    </location>
</feature>
<keyword evidence="3" id="KW-1185">Reference proteome</keyword>
<dbReference type="OrthoDB" id="2756618at2759"/>
<keyword evidence="1" id="KW-0812">Transmembrane</keyword>